<reference evidence="6" key="1">
    <citation type="journal article" date="2019" name="Int. J. Syst. Evol. Microbiol.">
        <title>The Global Catalogue of Microorganisms (GCM) 10K type strain sequencing project: providing services to taxonomists for standard genome sequencing and annotation.</title>
        <authorList>
            <consortium name="The Broad Institute Genomics Platform"/>
            <consortium name="The Broad Institute Genome Sequencing Center for Infectious Disease"/>
            <person name="Wu L."/>
            <person name="Ma J."/>
        </authorList>
    </citation>
    <scope>NUCLEOTIDE SEQUENCE [LARGE SCALE GENOMIC DNA]</scope>
    <source>
        <strain evidence="6">JCM 17919</strain>
    </source>
</reference>
<feature type="domain" description="GYF" evidence="4">
    <location>
        <begin position="4"/>
        <end position="49"/>
    </location>
</feature>
<name>A0ABP8HH74_9BACT</name>
<evidence type="ECO:0000313" key="5">
    <source>
        <dbReference type="EMBL" id="GAA4339290.1"/>
    </source>
</evidence>
<dbReference type="EMBL" id="BAABGY010000011">
    <property type="protein sequence ID" value="GAA4339290.1"/>
    <property type="molecule type" value="Genomic_DNA"/>
</dbReference>
<evidence type="ECO:0000256" key="1">
    <source>
        <dbReference type="SAM" id="Coils"/>
    </source>
</evidence>
<accession>A0ABP8HH74</accession>
<keyword evidence="3" id="KW-0812">Transmembrane</keyword>
<dbReference type="Proteomes" id="UP001501725">
    <property type="component" value="Unassembled WGS sequence"/>
</dbReference>
<protein>
    <recommendedName>
        <fullName evidence="4">GYF domain-containing protein</fullName>
    </recommendedName>
</protein>
<gene>
    <name evidence="5" type="ORF">GCM10023184_36280</name>
</gene>
<evidence type="ECO:0000256" key="3">
    <source>
        <dbReference type="SAM" id="Phobius"/>
    </source>
</evidence>
<proteinExistence type="predicted"/>
<evidence type="ECO:0000256" key="2">
    <source>
        <dbReference type="SAM" id="MobiDB-lite"/>
    </source>
</evidence>
<keyword evidence="3" id="KW-1133">Transmembrane helix</keyword>
<dbReference type="Pfam" id="PF14237">
    <property type="entry name" value="GYF_2"/>
    <property type="match status" value="1"/>
</dbReference>
<feature type="transmembrane region" description="Helical" evidence="3">
    <location>
        <begin position="94"/>
        <end position="114"/>
    </location>
</feature>
<evidence type="ECO:0000313" key="6">
    <source>
        <dbReference type="Proteomes" id="UP001501725"/>
    </source>
</evidence>
<keyword evidence="3" id="KW-0472">Membrane</keyword>
<sequence length="278" mass="31477">MKKYYIIDGQEQKGPFSVDELKALTVNRDTYVWYEGADGWSKAGALDELGEVFRTPPPFTGTKIESPITPPPFSRSDSAPIEQVPVIRGSKNNIAFIPIGIGAIVVLALVFLYINGRQETALVQSQISQMQADESQKEQERRQKEEEKKRALEELTRKNRNYRNNWTTYFTATRSEYRYSALGGIYGLKVIFQNNSEYMADEMVATVTYIKANGGVWDRVDIPVTNVPAYSEKTVSVPDVERGTSVQVDIKRISSKKLHIYVGDNYYSGNPEDPYFAK</sequence>
<comment type="caution">
    <text evidence="5">The sequence shown here is derived from an EMBL/GenBank/DDBJ whole genome shotgun (WGS) entry which is preliminary data.</text>
</comment>
<evidence type="ECO:0000259" key="4">
    <source>
        <dbReference type="Pfam" id="PF14237"/>
    </source>
</evidence>
<organism evidence="5 6">
    <name type="scientific">Flaviaesturariibacter amylovorans</name>
    <dbReference type="NCBI Taxonomy" id="1084520"/>
    <lineage>
        <taxon>Bacteria</taxon>
        <taxon>Pseudomonadati</taxon>
        <taxon>Bacteroidota</taxon>
        <taxon>Chitinophagia</taxon>
        <taxon>Chitinophagales</taxon>
        <taxon>Chitinophagaceae</taxon>
        <taxon>Flaviaestuariibacter</taxon>
    </lineage>
</organism>
<keyword evidence="6" id="KW-1185">Reference proteome</keyword>
<feature type="coiled-coil region" evidence="1">
    <location>
        <begin position="127"/>
        <end position="165"/>
    </location>
</feature>
<keyword evidence="1" id="KW-0175">Coiled coil</keyword>
<dbReference type="RefSeq" id="WP_345257239.1">
    <property type="nucleotide sequence ID" value="NZ_BAABGY010000011.1"/>
</dbReference>
<dbReference type="InterPro" id="IPR025640">
    <property type="entry name" value="GYF_2"/>
</dbReference>
<feature type="region of interest" description="Disordered" evidence="2">
    <location>
        <begin position="56"/>
        <end position="77"/>
    </location>
</feature>